<dbReference type="CDD" id="cd04647">
    <property type="entry name" value="LbH_MAT_like"/>
    <property type="match status" value="1"/>
</dbReference>
<name>A0AB33IRL0_9BACT</name>
<dbReference type="CDD" id="cd06433">
    <property type="entry name" value="GT_2_WfgS_like"/>
    <property type="match status" value="1"/>
</dbReference>
<keyword evidence="2" id="KW-0808">Transferase</keyword>
<evidence type="ECO:0000256" key="1">
    <source>
        <dbReference type="ARBA" id="ARBA00007274"/>
    </source>
</evidence>
<dbReference type="PANTHER" id="PTHR23416">
    <property type="entry name" value="SIALIC ACID SYNTHASE-RELATED"/>
    <property type="match status" value="1"/>
</dbReference>
<dbReference type="PANTHER" id="PTHR23416:SF23">
    <property type="entry name" value="ACETYLTRANSFERASE C18B11.09C-RELATED"/>
    <property type="match status" value="1"/>
</dbReference>
<comment type="similarity">
    <text evidence="1">Belongs to the transferase hexapeptide repeat family.</text>
</comment>
<accession>A0AB33IRL0</accession>
<dbReference type="InterPro" id="IPR001173">
    <property type="entry name" value="Glyco_trans_2-like"/>
</dbReference>
<dbReference type="Gene3D" id="2.160.10.10">
    <property type="entry name" value="Hexapeptide repeat proteins"/>
    <property type="match status" value="1"/>
</dbReference>
<dbReference type="SUPFAM" id="SSF51161">
    <property type="entry name" value="Trimeric LpxA-like enzymes"/>
    <property type="match status" value="1"/>
</dbReference>
<dbReference type="SUPFAM" id="SSF53448">
    <property type="entry name" value="Nucleotide-diphospho-sugar transferases"/>
    <property type="match status" value="1"/>
</dbReference>
<dbReference type="Gene3D" id="3.90.550.10">
    <property type="entry name" value="Spore Coat Polysaccharide Biosynthesis Protein SpsA, Chain A"/>
    <property type="match status" value="1"/>
</dbReference>
<organism evidence="4">
    <name type="scientific">Prevotella sp. GTC17253</name>
    <dbReference type="NCBI Taxonomy" id="3236793"/>
    <lineage>
        <taxon>Bacteria</taxon>
        <taxon>Pseudomonadati</taxon>
        <taxon>Bacteroidota</taxon>
        <taxon>Bacteroidia</taxon>
        <taxon>Bacteroidales</taxon>
        <taxon>Prevotellaceae</taxon>
        <taxon>Prevotella</taxon>
    </lineage>
</organism>
<protein>
    <recommendedName>
        <fullName evidence="3">Glycosyltransferase 2-like domain-containing protein</fullName>
    </recommendedName>
</protein>
<dbReference type="AlphaFoldDB" id="A0AB33IRL0"/>
<dbReference type="GO" id="GO:0008374">
    <property type="term" value="F:O-acyltransferase activity"/>
    <property type="evidence" value="ECO:0007669"/>
    <property type="project" value="TreeGrafter"/>
</dbReference>
<dbReference type="Pfam" id="PF00535">
    <property type="entry name" value="Glycos_transf_2"/>
    <property type="match status" value="1"/>
</dbReference>
<evidence type="ECO:0000259" key="3">
    <source>
        <dbReference type="Pfam" id="PF00535"/>
    </source>
</evidence>
<dbReference type="InterPro" id="IPR051159">
    <property type="entry name" value="Hexapeptide_acetyltransf"/>
</dbReference>
<evidence type="ECO:0000313" key="4">
    <source>
        <dbReference type="EMBL" id="BFO70211.1"/>
    </source>
</evidence>
<feature type="domain" description="Glycosyltransferase 2-like" evidence="3">
    <location>
        <begin position="11"/>
        <end position="113"/>
    </location>
</feature>
<proteinExistence type="inferred from homology"/>
<gene>
    <name evidence="4" type="ORF">GTC17253_01770</name>
</gene>
<dbReference type="GO" id="GO:0005829">
    <property type="term" value="C:cytosol"/>
    <property type="evidence" value="ECO:0007669"/>
    <property type="project" value="TreeGrafter"/>
</dbReference>
<reference evidence="4" key="1">
    <citation type="submission" date="2024-07" db="EMBL/GenBank/DDBJ databases">
        <title>Complete genome sequence of Prevotella sp. YM-2024 GTC17253.</title>
        <authorList>
            <person name="Hayashi M."/>
            <person name="Muto Y."/>
            <person name="Tanaka K."/>
            <person name="Niwa H."/>
        </authorList>
    </citation>
    <scope>NUCLEOTIDE SEQUENCE</scope>
    <source>
        <strain evidence="4">GTC17253</strain>
    </source>
</reference>
<dbReference type="InterPro" id="IPR029044">
    <property type="entry name" value="Nucleotide-diphossugar_trans"/>
</dbReference>
<dbReference type="EMBL" id="AP035785">
    <property type="protein sequence ID" value="BFO70211.1"/>
    <property type="molecule type" value="Genomic_DNA"/>
</dbReference>
<sequence length="427" mass="48877">MEQVVMSNKISVITVVFNDAKHIRDTMESFFSQTWENKEYIVIDGGSTDGTADIIKEYQNRLTYWCSEKDGGIYDAMNKGIIQCNGDWINILNSGDTYVSAHALEDVIKQTKNIAETDVIYGDSIEQTPSHDVHMKASCDPSLMQWQPIYRHGSSLIRSEMQKKNLFDLSLLNKLDFSLDWEMIFRIYNNGARFQYVNVTIQNYQKSGISNQIKKSLWYNYIITSQGKFKFKKALFYVKQRLSLAFTSSFIYEWIKGFFVEYCVNDILPHIPFWIWRKMYLQLLQMQIGQKTFIMKSNYIISPNRISIGDYTHVNRGCLIDARGHITIGNNVSISHNVSLITGSHLTDSTTFKASYKNIRIDDYAWLGIGCTILQGVHIGEGAVVCAGAIVTKSVEPYTIVAGIPARRIGIRNHNLGYHCIWDSPFT</sequence>
<dbReference type="InterPro" id="IPR011004">
    <property type="entry name" value="Trimer_LpxA-like_sf"/>
</dbReference>
<evidence type="ECO:0000256" key="2">
    <source>
        <dbReference type="ARBA" id="ARBA00022679"/>
    </source>
</evidence>